<keyword evidence="3" id="KW-1185">Reference proteome</keyword>
<dbReference type="OrthoDB" id="9809781at2"/>
<dbReference type="RefSeq" id="WP_073026733.1">
    <property type="nucleotide sequence ID" value="NZ_FQZS01000020.1"/>
</dbReference>
<organism evidence="2 3">
    <name type="scientific">Lutispora thermophila DSM 19022</name>
    <dbReference type="NCBI Taxonomy" id="1122184"/>
    <lineage>
        <taxon>Bacteria</taxon>
        <taxon>Bacillati</taxon>
        <taxon>Bacillota</taxon>
        <taxon>Clostridia</taxon>
        <taxon>Lutisporales</taxon>
        <taxon>Lutisporaceae</taxon>
        <taxon>Lutispora</taxon>
    </lineage>
</organism>
<dbReference type="Proteomes" id="UP000184442">
    <property type="component" value="Unassembled WGS sequence"/>
</dbReference>
<dbReference type="AlphaFoldDB" id="A0A1M6HCF8"/>
<evidence type="ECO:0000313" key="3">
    <source>
        <dbReference type="Proteomes" id="UP000184442"/>
    </source>
</evidence>
<dbReference type="PANTHER" id="PTHR40446">
    <property type="entry name" value="N-ACETYLGLUCOSAMINE-1-PHOSPHODIESTER ALPHA-N-ACETYLGLUCOSAMINIDASE"/>
    <property type="match status" value="1"/>
</dbReference>
<accession>A0A1M6HCF8</accession>
<gene>
    <name evidence="2" type="ORF">SAMN02745176_02738</name>
</gene>
<dbReference type="STRING" id="1122184.SAMN02745176_02738"/>
<proteinExistence type="predicted"/>
<reference evidence="2 3" key="1">
    <citation type="submission" date="2016-11" db="EMBL/GenBank/DDBJ databases">
        <authorList>
            <person name="Jaros S."/>
            <person name="Januszkiewicz K."/>
            <person name="Wedrychowicz H."/>
        </authorList>
    </citation>
    <scope>NUCLEOTIDE SEQUENCE [LARGE SCALE GENOMIC DNA]</scope>
    <source>
        <strain evidence="2 3">DSM 19022</strain>
    </source>
</reference>
<dbReference type="Pfam" id="PF09992">
    <property type="entry name" value="NAGPA"/>
    <property type="match status" value="1"/>
</dbReference>
<name>A0A1M6HCF8_9FIRM</name>
<dbReference type="EMBL" id="FQZS01000020">
    <property type="protein sequence ID" value="SHJ19862.1"/>
    <property type="molecule type" value="Genomic_DNA"/>
</dbReference>
<dbReference type="PANTHER" id="PTHR40446:SF2">
    <property type="entry name" value="N-ACETYLGLUCOSAMINE-1-PHOSPHODIESTER ALPHA-N-ACETYLGLUCOSAMINIDASE"/>
    <property type="match status" value="1"/>
</dbReference>
<protein>
    <recommendedName>
        <fullName evidence="1">Phosphodiester glycosidase domain-containing protein</fullName>
    </recommendedName>
</protein>
<sequence>MKKIFALVLATSIIVTTQTTVYSAPENIGIGTHTYKIGNSYKTVNVVTVDLNSPDIVLEVVTANDKVSGSEDFISMINRKKPIAAINANFFDAYSSLEPYGSIIKDNEFTYMEGKNASLFIKDKNKVDMDYFKVEIDGYLDGKRQNEWNNTRQAMDFNLFKVWYVNNLPKDSTGVYIYTPARGISIRLEKGTAIEVIDNKITKIAKNPKEIMIPSNGYLIYYAPNAADDKYISDRFRIGRTVELSYKAIPALEDGKEKKEEKTASSTLSAKQTLLYGCVDRETKNYWDNAKNGMDFNLFNVWYINSKPIDSTGVYLYTPERGESLSVPEGKAIIISNKKVCKIELKTTSISIPKDGFVIYYGKDAANDDYINQRFDVGKTVDFYHKDTLVIDTDNIIKKAVADNSAALAEAITENMETLIIDIQKIEHMISAGPYLVKDGMIIADAAAQGFKEDKITVNRALRSAIGITKDNRLKLVTGGSLNMTELAQVMLDLGCVKAMNLDGGASSALYAKGKMITSPGRKLNTVLMIFDVKQ</sequence>
<evidence type="ECO:0000259" key="1">
    <source>
        <dbReference type="Pfam" id="PF09992"/>
    </source>
</evidence>
<evidence type="ECO:0000313" key="2">
    <source>
        <dbReference type="EMBL" id="SHJ19862.1"/>
    </source>
</evidence>
<feature type="domain" description="Phosphodiester glycosidase" evidence="1">
    <location>
        <begin position="386"/>
        <end position="531"/>
    </location>
</feature>
<dbReference type="InterPro" id="IPR018711">
    <property type="entry name" value="NAGPA"/>
</dbReference>